<reference evidence="2" key="1">
    <citation type="submission" date="2013-07" db="EMBL/GenBank/DDBJ databases">
        <title>The genome of Eucalyptus grandis.</title>
        <authorList>
            <person name="Schmutz J."/>
            <person name="Hayes R."/>
            <person name="Myburg A."/>
            <person name="Tuskan G."/>
            <person name="Grattapaglia D."/>
            <person name="Rokhsar D.S."/>
        </authorList>
    </citation>
    <scope>NUCLEOTIDE SEQUENCE</scope>
    <source>
        <tissue evidence="2">Leaf extractions</tissue>
    </source>
</reference>
<accession>A0A059C542</accession>
<protein>
    <submittedName>
        <fullName evidence="2">Uncharacterized protein</fullName>
    </submittedName>
</protein>
<proteinExistence type="predicted"/>
<dbReference type="EMBL" id="KK198757">
    <property type="protein sequence ID" value="KCW73045.1"/>
    <property type="molecule type" value="Genomic_DNA"/>
</dbReference>
<dbReference type="InParanoid" id="A0A059C542"/>
<keyword evidence="1" id="KW-1133">Transmembrane helix</keyword>
<name>A0A059C542_EUCGR</name>
<dbReference type="AlphaFoldDB" id="A0A059C542"/>
<keyword evidence="1" id="KW-0812">Transmembrane</keyword>
<evidence type="ECO:0000256" key="1">
    <source>
        <dbReference type="SAM" id="Phobius"/>
    </source>
</evidence>
<feature type="transmembrane region" description="Helical" evidence="1">
    <location>
        <begin position="15"/>
        <end position="36"/>
    </location>
</feature>
<feature type="transmembrane region" description="Helical" evidence="1">
    <location>
        <begin position="42"/>
        <end position="63"/>
    </location>
</feature>
<sequence>MALIQVSRPMSPNLIYTYLYIIFGTLGVELLLWTSLPLITCFVINMCLLVFALTSFGVFLRAFNWLQETIQPFADVPFVKVYFGF</sequence>
<organism evidence="2">
    <name type="scientific">Eucalyptus grandis</name>
    <name type="common">Flooded gum</name>
    <dbReference type="NCBI Taxonomy" id="71139"/>
    <lineage>
        <taxon>Eukaryota</taxon>
        <taxon>Viridiplantae</taxon>
        <taxon>Streptophyta</taxon>
        <taxon>Embryophyta</taxon>
        <taxon>Tracheophyta</taxon>
        <taxon>Spermatophyta</taxon>
        <taxon>Magnoliopsida</taxon>
        <taxon>eudicotyledons</taxon>
        <taxon>Gunneridae</taxon>
        <taxon>Pentapetalae</taxon>
        <taxon>rosids</taxon>
        <taxon>malvids</taxon>
        <taxon>Myrtales</taxon>
        <taxon>Myrtaceae</taxon>
        <taxon>Myrtoideae</taxon>
        <taxon>Eucalypteae</taxon>
        <taxon>Eucalyptus</taxon>
    </lineage>
</organism>
<evidence type="ECO:0000313" key="2">
    <source>
        <dbReference type="EMBL" id="KCW73045.1"/>
    </source>
</evidence>
<keyword evidence="1" id="KW-0472">Membrane</keyword>
<gene>
    <name evidence="2" type="ORF">EUGRSUZ_E01491</name>
</gene>
<dbReference type="Gramene" id="KCW73045">
    <property type="protein sequence ID" value="KCW73045"/>
    <property type="gene ID" value="EUGRSUZ_E01491"/>
</dbReference>